<gene>
    <name evidence="4" type="ORF">RJ640_015082</name>
</gene>
<name>A0AA88UE37_9ASTE</name>
<evidence type="ECO:0000313" key="4">
    <source>
        <dbReference type="EMBL" id="KAK2979453.1"/>
    </source>
</evidence>
<dbReference type="InterPro" id="IPR054722">
    <property type="entry name" value="PolX-like_BBD"/>
</dbReference>
<dbReference type="Pfam" id="PF13976">
    <property type="entry name" value="gag_pre-integrs"/>
    <property type="match status" value="1"/>
</dbReference>
<evidence type="ECO:0008006" key="6">
    <source>
        <dbReference type="Google" id="ProtNLM"/>
    </source>
</evidence>
<feature type="compositionally biased region" description="Basic and acidic residues" evidence="1">
    <location>
        <begin position="12"/>
        <end position="27"/>
    </location>
</feature>
<feature type="compositionally biased region" description="Basic and acidic residues" evidence="1">
    <location>
        <begin position="39"/>
        <end position="52"/>
    </location>
</feature>
<evidence type="ECO:0000256" key="1">
    <source>
        <dbReference type="SAM" id="MobiDB-lite"/>
    </source>
</evidence>
<sequence length="291" mass="32816">MEEVEAVINSQELRKKVSENKEEEHGDGLMARGRSTQYARKDYPERKGKKKDNFKTADARVVEDNFDGVDVPSVTISSSNGGWILDTSCSYHMCANRDWFATYRSFEGGKVLMGNDVACKGSTITGATTTASSFDIDSDITKLWHMRLGHMSEICMDVLSKQGLLGSKKTEKLDFCEHCVFEKQCMVKFSRAVHTTKGTKEELIDAGKDHGVREKVELDIRKMILILPKRMNNLRNNNIVLPETNREEKFDFLRMMLSLRNSNSLAIFALLSGQFAMISSVSGNKKKMSEV</sequence>
<feature type="domain" description="GAG-pre-integrase" evidence="2">
    <location>
        <begin position="122"/>
        <end position="184"/>
    </location>
</feature>
<organism evidence="4 5">
    <name type="scientific">Escallonia rubra</name>
    <dbReference type="NCBI Taxonomy" id="112253"/>
    <lineage>
        <taxon>Eukaryota</taxon>
        <taxon>Viridiplantae</taxon>
        <taxon>Streptophyta</taxon>
        <taxon>Embryophyta</taxon>
        <taxon>Tracheophyta</taxon>
        <taxon>Spermatophyta</taxon>
        <taxon>Magnoliopsida</taxon>
        <taxon>eudicotyledons</taxon>
        <taxon>Gunneridae</taxon>
        <taxon>Pentapetalae</taxon>
        <taxon>asterids</taxon>
        <taxon>campanulids</taxon>
        <taxon>Escalloniales</taxon>
        <taxon>Escalloniaceae</taxon>
        <taxon>Escallonia</taxon>
    </lineage>
</organism>
<feature type="domain" description="Retrovirus-related Pol polyprotein from transposon TNT 1-94-like beta-barrel" evidence="3">
    <location>
        <begin position="83"/>
        <end position="120"/>
    </location>
</feature>
<evidence type="ECO:0000313" key="5">
    <source>
        <dbReference type="Proteomes" id="UP001187471"/>
    </source>
</evidence>
<dbReference type="AlphaFoldDB" id="A0AA88UE37"/>
<keyword evidence="5" id="KW-1185">Reference proteome</keyword>
<dbReference type="InterPro" id="IPR025724">
    <property type="entry name" value="GAG-pre-integrase_dom"/>
</dbReference>
<dbReference type="Proteomes" id="UP001187471">
    <property type="component" value="Unassembled WGS sequence"/>
</dbReference>
<accession>A0AA88UE37</accession>
<feature type="region of interest" description="Disordered" evidence="1">
    <location>
        <begin position="1"/>
        <end position="52"/>
    </location>
</feature>
<dbReference type="Pfam" id="PF22936">
    <property type="entry name" value="Pol_BBD"/>
    <property type="match status" value="1"/>
</dbReference>
<dbReference type="EMBL" id="JAVXUO010001752">
    <property type="protein sequence ID" value="KAK2979453.1"/>
    <property type="molecule type" value="Genomic_DNA"/>
</dbReference>
<evidence type="ECO:0000259" key="3">
    <source>
        <dbReference type="Pfam" id="PF22936"/>
    </source>
</evidence>
<protein>
    <recommendedName>
        <fullName evidence="6">GAG-pre-integrase domain-containing protein</fullName>
    </recommendedName>
</protein>
<evidence type="ECO:0000259" key="2">
    <source>
        <dbReference type="Pfam" id="PF13976"/>
    </source>
</evidence>
<comment type="caution">
    <text evidence="4">The sequence shown here is derived from an EMBL/GenBank/DDBJ whole genome shotgun (WGS) entry which is preliminary data.</text>
</comment>
<proteinExistence type="predicted"/>
<reference evidence="4" key="1">
    <citation type="submission" date="2022-12" db="EMBL/GenBank/DDBJ databases">
        <title>Draft genome assemblies for two species of Escallonia (Escalloniales).</title>
        <authorList>
            <person name="Chanderbali A."/>
            <person name="Dervinis C."/>
            <person name="Anghel I."/>
            <person name="Soltis D."/>
            <person name="Soltis P."/>
            <person name="Zapata F."/>
        </authorList>
    </citation>
    <scope>NUCLEOTIDE SEQUENCE</scope>
    <source>
        <strain evidence="4">UCBG92.1500</strain>
        <tissue evidence="4">Leaf</tissue>
    </source>
</reference>